<gene>
    <name evidence="3" type="ORF">TM448A02308_0005</name>
</gene>
<protein>
    <recommendedName>
        <fullName evidence="2">DUF5681 domain-containing protein</fullName>
    </recommendedName>
</protein>
<feature type="domain" description="DUF5681" evidence="2">
    <location>
        <begin position="4"/>
        <end position="65"/>
    </location>
</feature>
<accession>A0A6H1ZX78</accession>
<dbReference type="EMBL" id="MT144290">
    <property type="protein sequence ID" value="QJA51810.1"/>
    <property type="molecule type" value="Genomic_DNA"/>
</dbReference>
<dbReference type="InterPro" id="IPR043736">
    <property type="entry name" value="DUF5681"/>
</dbReference>
<evidence type="ECO:0000256" key="1">
    <source>
        <dbReference type="SAM" id="MobiDB-lite"/>
    </source>
</evidence>
<proteinExistence type="predicted"/>
<name>A0A6H1ZX78_9ZZZZ</name>
<sequence length="89" mass="10146">MGLKKGHTNNPFGRPMGSRNALNQNLLRNTISEKDKKIILKKSIEKAKEGDKDLLKFFLEQIHGKAPQININENHDLTLEQILAELKLD</sequence>
<evidence type="ECO:0000259" key="2">
    <source>
        <dbReference type="Pfam" id="PF18932"/>
    </source>
</evidence>
<dbReference type="AlphaFoldDB" id="A0A6H1ZX78"/>
<evidence type="ECO:0000313" key="3">
    <source>
        <dbReference type="EMBL" id="QJA51810.1"/>
    </source>
</evidence>
<organism evidence="3">
    <name type="scientific">viral metagenome</name>
    <dbReference type="NCBI Taxonomy" id="1070528"/>
    <lineage>
        <taxon>unclassified sequences</taxon>
        <taxon>metagenomes</taxon>
        <taxon>organismal metagenomes</taxon>
    </lineage>
</organism>
<dbReference type="Pfam" id="PF18932">
    <property type="entry name" value="DUF5681"/>
    <property type="match status" value="1"/>
</dbReference>
<feature type="region of interest" description="Disordered" evidence="1">
    <location>
        <begin position="1"/>
        <end position="23"/>
    </location>
</feature>
<reference evidence="3" key="1">
    <citation type="submission" date="2020-03" db="EMBL/GenBank/DDBJ databases">
        <title>The deep terrestrial virosphere.</title>
        <authorList>
            <person name="Holmfeldt K."/>
            <person name="Nilsson E."/>
            <person name="Simone D."/>
            <person name="Lopez-Fernandez M."/>
            <person name="Wu X."/>
            <person name="de Brujin I."/>
            <person name="Lundin D."/>
            <person name="Andersson A."/>
            <person name="Bertilsson S."/>
            <person name="Dopson M."/>
        </authorList>
    </citation>
    <scope>NUCLEOTIDE SEQUENCE</scope>
    <source>
        <strain evidence="3">TM448A02308</strain>
    </source>
</reference>